<evidence type="ECO:0000313" key="3">
    <source>
        <dbReference type="EnsemblMetazoa" id="XP_019755151.1"/>
    </source>
</evidence>
<proteinExistence type="predicted"/>
<dbReference type="InterPro" id="IPR027417">
    <property type="entry name" value="P-loop_NTPase"/>
</dbReference>
<dbReference type="PROSITE" id="PS50088">
    <property type="entry name" value="ANK_REPEAT"/>
    <property type="match status" value="1"/>
</dbReference>
<dbReference type="Gene3D" id="3.40.50.300">
    <property type="entry name" value="P-loop containing nucleotide triphosphate hydrolases"/>
    <property type="match status" value="1"/>
</dbReference>
<evidence type="ECO:0000259" key="2">
    <source>
        <dbReference type="PROSITE" id="PS50837"/>
    </source>
</evidence>
<dbReference type="GeneID" id="109534044"/>
<sequence>MASTSNEDSDFHSDPELSFKRQLIDAVLSNDPDQLMQVTKNSTIFTPTFVNTQDKNDNSNTLLHLALKKRSRKVDQRKNKEIIKFLLDHKADIHAKNDRNQSALEVLERKCAGSTSSEVDWGSIKQLFDLSNGKFPGAGAGSLKSGSKTPNLPGTKRQKISLPEISESIDQEEFTFSTNETYGASGLKTSIDGVVYQLQLLLLFLHRSLSHYHSIYLASEIDEAEKFDDVALKYKKSPSTAWLWRFVQAKHLLYPAKQPITPGQLFSIAPKQDAKFSLHKYMHSFSKIKQNQFFSDSTLEEFTICTNAMFNPKAMMYFVEDKHFSEDRILFFPNTLQTKRYKLLPAAAKNIRTVYQSIEKTAIDEQHLKEFMKKFRFIANYPNRVRLNQLISREMSSTFGLLDPDLATTAFKNSILNWFMSYKDQKSEFLLIKDGNAFLRQIRRKIEQLMTAGISLAYPEKLFTYQMEFENIPQNFEEISTESIAQILHVVSEAPLLSAIKVNQHLASLSQKKDLVIFLPIAKLCGENLRKLILGSFASSVSHHLLVVDAGATKKLKKSVLNSLCRELLEILCSNASKKVVIIGDCRNSLVSQLVNANSIRCLQMADCSNFEDLSPRAQEIVLKKKIYLQGRKTPLGGILNLQAAKRVLSQTLLLNILKDVDVRIDEPSILEQGIDGNYVSRTFNRQVVKRQILSRNRFLEQNLVLISQATPQDLADLNASKRFVRTCEADVKTGIVLLPAANESRFVQSIRRQHPQQNIYWLEYSNKNLLLEGVFGSIAPLMGDLQHFAGDDLIPEENFLKSHPMGNKRFILSGEPGSGKSSFLSHLQLSFQHPNQWIKRINLNHYLAPRMPHRVLLEDVNFAEDDQEKAVEFLTNMLFGAEESPLGKQLFAQALNNTDKTLEYPQLLLLFDGFDEISPNYRPQTLTLLKGLQNSSFAQLWVSTRLHEQSALMLALNNPALLLSSFTRAQKLDYIDKYVRVNKLASDANLYLDLCSQLGGIKLSTGEDNAPKDFYSRKNRFAKHLDHSQRVLQDALEIQFTNIPLHLRMLADISFTSKSSNLKSLKLPELYQRFVKTKFAIFYEEKSSTTSAVLADKDMRRSYLKTLTRVHQQIACALLFPSGPFERPATDEDQALIRVGLLYRNYSQSTLDFIHRSFAEYFAAEYLQENLRSAAIQQLLFQQVLMNDEYKLIRTFFNGSEAVEDQFQLCRTQMEVLILEASAMWRYYKVLVTEELGNVLRASMLLAMELKPDSLKTFIHSQITKLFMLVVLILHSKEVFLALFDSVMNSTIIQDYQKRYGMNLACKVCHATQVLFKFFDGLDLTGFLEQIFQTALQVEAADALHCLWDMVKHIDEKKETLLHIAAKRGRFDFIQQLLSWVQSKQLVLNESMGDLSRCAIKNSDCKSVETRSFLCSSADALGNMVKFLILQTTTFTKKTFLHVMAYGETFQEFLNYLLGIDREAAEVVLRAPQNDGTTVINYFLKQKDGQSMEALLNTLQRQENLAFAKTLIFDLDNFKILVDFVEQDDNDAYLLLLRFSMRILDRHEFERLLHGSDSNQQTLLDHTVIHLGPLQELLAFLQHFSSSVIKAVVFHRDSKRQTALHVAARVVQSSNCCQLLLDFTKTNLGLDFLCQLLFAEDVFGSTVLHWTGRNHFGFYQACTDLVSYSKANLSSAVFRELLCKPDTHHQTFLFLTEKAPVDEKKILAMMSLLGNEDFIQLISRADDQCMTIFHFILNRPTVSAVLTVIISRLEACLDWEQVVKKILFQVDKKGRTALHCTQPQDLANIPGDFQSFSVLFRFCLRYFGTQTIKELLLKKDNEQKCVLHHAASYSFKPEGLYDSLKLWCQPDGIRDLLINFDANRQTPLHAALLLSESAAPFLALLQLAAGLDVESRTELLFSKDIHGNTILHYSPKEFKDGCVISDLLCFARAHLRPQLFLTFLNSQNLDRCSFIQRDALDNSSLVIWSVFDHLTAEEVENFLRSTLLDGRPFLQFLVCTIANAQTIDDIFQLLERKLDRTVFEELICFQDRALKTVLHYPSPINSKLQQRCLDSVDPGRLKALLVLSDQNGQTVLHHMVCEHNALTLLDLIGSHVHVDLLRQVDKDQRTVLHLAAKASKCKRVLVKLFQIIEAQSGPQSLHGDLLQLDLYGMNVLHLSSYNATSEQMLEHLLNFSRTTFPSDLWKRFLTATDSGKKNILHHSAGGSHSETFQALVQFLQANLDLGLFRELMTSSDSSGNTVLHHLVSHRRSSETMKVYLGVLQETVNSENVENFLARSNRLRKTALHLANDQLDENDAFKELLAFAVNSPIFPSLLFWADDQERTILHYAATQPSAFSVLLTFIKTLNVVTQSELMLLRDSEGCSVLHFLVKHGKSWASLQDLLEVCHSLGSELLRQLLLAEISEGFTVLHCSAYSSDSMFIWRLMKFALLLGSEFFETFVCKEDKNQRNILHHAYFSRHEIPKLKTFGKYISSMLSKQATYSLCSKRDAFGKTPLHYFVSLGKCGLVNIFLELIGNVLDYEGFFQIMLIRDGSQRVPLHTVCTSESGCCFQSVLKVCWTHLKPEDFHELLSVRDEADRTVFHYSFEHFTHMHCGLAGLYLRKLGELFDRATVKSLTQMVDAQLNTPLHLAVLQLFSNMECEEFMQFLTATFTHSSELSQAITASNSIGKPPLHCDCFEVHQAQQLSICVDHFHCPMNDWDYGVLEMRATLTLIELFMDNFQFVFNDFIQQKLKNGQTLLRHVLDSMRLQGPTVLLDCFQNYIEVNACSFISLEAILLKKNACNATQLIKLYNLMLYKELMETRR</sequence>
<dbReference type="Pfam" id="PF05729">
    <property type="entry name" value="NACHT"/>
    <property type="match status" value="1"/>
</dbReference>
<dbReference type="PANTHER" id="PTHR24121">
    <property type="entry name" value="NO MECHANORECEPTOR POTENTIAL C, ISOFORM D-RELATED"/>
    <property type="match status" value="1"/>
</dbReference>
<feature type="repeat" description="ANK" evidence="1">
    <location>
        <begin position="58"/>
        <end position="98"/>
    </location>
</feature>
<dbReference type="EnsemblMetazoa" id="XM_019899592.1">
    <property type="protein sequence ID" value="XP_019755151.1"/>
    <property type="gene ID" value="LOC109534044"/>
</dbReference>
<dbReference type="Proteomes" id="UP000019118">
    <property type="component" value="Unassembled WGS sequence"/>
</dbReference>
<dbReference type="Gene3D" id="1.25.40.20">
    <property type="entry name" value="Ankyrin repeat-containing domain"/>
    <property type="match status" value="6"/>
</dbReference>
<evidence type="ECO:0000256" key="1">
    <source>
        <dbReference type="PROSITE-ProRule" id="PRU00023"/>
    </source>
</evidence>
<reference evidence="4" key="1">
    <citation type="journal article" date="2013" name="Genome Biol.">
        <title>Draft genome of the mountain pine beetle, Dendroctonus ponderosae Hopkins, a major forest pest.</title>
        <authorList>
            <person name="Keeling C.I."/>
            <person name="Yuen M.M."/>
            <person name="Liao N.Y."/>
            <person name="Docking T.R."/>
            <person name="Chan S.K."/>
            <person name="Taylor G.A."/>
            <person name="Palmquist D.L."/>
            <person name="Jackman S.D."/>
            <person name="Nguyen A."/>
            <person name="Li M."/>
            <person name="Henderson H."/>
            <person name="Janes J.K."/>
            <person name="Zhao Y."/>
            <person name="Pandoh P."/>
            <person name="Moore R."/>
            <person name="Sperling F.A."/>
            <person name="Huber D.P."/>
            <person name="Birol I."/>
            <person name="Jones S.J."/>
            <person name="Bohlmann J."/>
        </authorList>
    </citation>
    <scope>NUCLEOTIDE SEQUENCE</scope>
</reference>
<dbReference type="SMART" id="SM00248">
    <property type="entry name" value="ANK"/>
    <property type="match status" value="12"/>
</dbReference>
<keyword evidence="1" id="KW-0040">ANK repeat</keyword>
<dbReference type="SUPFAM" id="SSF48403">
    <property type="entry name" value="Ankyrin repeat"/>
    <property type="match status" value="4"/>
</dbReference>
<accession>A0AAR5P3J4</accession>
<dbReference type="InterPro" id="IPR036770">
    <property type="entry name" value="Ankyrin_rpt-contain_sf"/>
</dbReference>
<organism evidence="3 4">
    <name type="scientific">Dendroctonus ponderosae</name>
    <name type="common">Mountain pine beetle</name>
    <dbReference type="NCBI Taxonomy" id="77166"/>
    <lineage>
        <taxon>Eukaryota</taxon>
        <taxon>Metazoa</taxon>
        <taxon>Ecdysozoa</taxon>
        <taxon>Arthropoda</taxon>
        <taxon>Hexapoda</taxon>
        <taxon>Insecta</taxon>
        <taxon>Pterygota</taxon>
        <taxon>Neoptera</taxon>
        <taxon>Endopterygota</taxon>
        <taxon>Coleoptera</taxon>
        <taxon>Polyphaga</taxon>
        <taxon>Cucujiformia</taxon>
        <taxon>Curculionidae</taxon>
        <taxon>Scolytinae</taxon>
        <taxon>Dendroctonus</taxon>
    </lineage>
</organism>
<protein>
    <recommendedName>
        <fullName evidence="2">NACHT domain-containing protein</fullName>
    </recommendedName>
</protein>
<dbReference type="Pfam" id="PF00023">
    <property type="entry name" value="Ank"/>
    <property type="match status" value="1"/>
</dbReference>
<feature type="domain" description="NACHT" evidence="2">
    <location>
        <begin position="809"/>
        <end position="933"/>
    </location>
</feature>
<dbReference type="PANTHER" id="PTHR24121:SF23">
    <property type="entry name" value="NO MECHANORECEPTOR POTENTIAL C, ISOFORM H"/>
    <property type="match status" value="1"/>
</dbReference>
<dbReference type="SUPFAM" id="SSF52540">
    <property type="entry name" value="P-loop containing nucleoside triphosphate hydrolases"/>
    <property type="match status" value="1"/>
</dbReference>
<dbReference type="KEGG" id="dpa:109534044"/>
<name>A0AAR5P3J4_DENPD</name>
<keyword evidence="4" id="KW-1185">Reference proteome</keyword>
<dbReference type="InterPro" id="IPR002110">
    <property type="entry name" value="Ankyrin_rpt"/>
</dbReference>
<dbReference type="InterPro" id="IPR007111">
    <property type="entry name" value="NACHT_NTPase"/>
</dbReference>
<evidence type="ECO:0000313" key="4">
    <source>
        <dbReference type="Proteomes" id="UP000019118"/>
    </source>
</evidence>
<dbReference type="PROSITE" id="PS50837">
    <property type="entry name" value="NACHT"/>
    <property type="match status" value="1"/>
</dbReference>
<reference evidence="3" key="2">
    <citation type="submission" date="2024-08" db="UniProtKB">
        <authorList>
            <consortium name="EnsemblMetazoa"/>
        </authorList>
    </citation>
    <scope>IDENTIFICATION</scope>
</reference>